<dbReference type="PANTHER" id="PTHR43689:SF8">
    <property type="entry name" value="ALPHA_BETA-HYDROLASES SUPERFAMILY PROTEIN"/>
    <property type="match status" value="1"/>
</dbReference>
<dbReference type="InterPro" id="IPR029058">
    <property type="entry name" value="AB_hydrolase_fold"/>
</dbReference>
<dbReference type="OrthoDB" id="1376138at2"/>
<evidence type="ECO:0000313" key="2">
    <source>
        <dbReference type="EMBL" id="PXY36405.1"/>
    </source>
</evidence>
<reference evidence="2 3" key="1">
    <citation type="submission" date="2016-07" db="EMBL/GenBank/DDBJ databases">
        <title>Draft genome sequence of Prauserella sp. YIM 121212, isolated from alkaline soil.</title>
        <authorList>
            <person name="Ruckert C."/>
            <person name="Albersmeier A."/>
            <person name="Jiang C.-L."/>
            <person name="Jiang Y."/>
            <person name="Kalinowski J."/>
            <person name="Schneider O."/>
            <person name="Winkler A."/>
            <person name="Zotchev S.B."/>
        </authorList>
    </citation>
    <scope>NUCLEOTIDE SEQUENCE [LARGE SCALE GENOMIC DNA]</scope>
    <source>
        <strain evidence="2 3">YIM 121212</strain>
    </source>
</reference>
<dbReference type="InterPro" id="IPR000073">
    <property type="entry name" value="AB_hydrolase_1"/>
</dbReference>
<dbReference type="Pfam" id="PF12697">
    <property type="entry name" value="Abhydrolase_6"/>
    <property type="match status" value="1"/>
</dbReference>
<evidence type="ECO:0000259" key="1">
    <source>
        <dbReference type="Pfam" id="PF12697"/>
    </source>
</evidence>
<dbReference type="Proteomes" id="UP000247892">
    <property type="component" value="Unassembled WGS sequence"/>
</dbReference>
<dbReference type="Gene3D" id="3.40.50.1820">
    <property type="entry name" value="alpha/beta hydrolase"/>
    <property type="match status" value="1"/>
</dbReference>
<gene>
    <name evidence="2" type="ORF">BA062_13445</name>
</gene>
<dbReference type="PRINTS" id="PR00111">
    <property type="entry name" value="ABHYDROLASE"/>
</dbReference>
<comment type="caution">
    <text evidence="2">The sequence shown here is derived from an EMBL/GenBank/DDBJ whole genome shotgun (WGS) entry which is preliminary data.</text>
</comment>
<dbReference type="EMBL" id="MASU01000005">
    <property type="protein sequence ID" value="PXY36405.1"/>
    <property type="molecule type" value="Genomic_DNA"/>
</dbReference>
<evidence type="ECO:0000313" key="3">
    <source>
        <dbReference type="Proteomes" id="UP000247892"/>
    </source>
</evidence>
<proteinExistence type="predicted"/>
<feature type="domain" description="AB hydrolase-1" evidence="1">
    <location>
        <begin position="47"/>
        <end position="285"/>
    </location>
</feature>
<dbReference type="AlphaFoldDB" id="A0A318M1J0"/>
<name>A0A318M1J0_9PSEU</name>
<dbReference type="GO" id="GO:0003824">
    <property type="term" value="F:catalytic activity"/>
    <property type="evidence" value="ECO:0007669"/>
    <property type="project" value="UniProtKB-ARBA"/>
</dbReference>
<keyword evidence="3" id="KW-1185">Reference proteome</keyword>
<dbReference type="PANTHER" id="PTHR43689">
    <property type="entry name" value="HYDROLASE"/>
    <property type="match status" value="1"/>
</dbReference>
<accession>A0A318M1J0</accession>
<protein>
    <submittedName>
        <fullName evidence="2">Lysophospholipase</fullName>
    </submittedName>
</protein>
<organism evidence="2 3">
    <name type="scientific">Prauserella flavalba</name>
    <dbReference type="NCBI Taxonomy" id="1477506"/>
    <lineage>
        <taxon>Bacteria</taxon>
        <taxon>Bacillati</taxon>
        <taxon>Actinomycetota</taxon>
        <taxon>Actinomycetes</taxon>
        <taxon>Pseudonocardiales</taxon>
        <taxon>Pseudonocardiaceae</taxon>
        <taxon>Prauserella</taxon>
    </lineage>
</organism>
<dbReference type="RefSeq" id="WP_110336418.1">
    <property type="nucleotide sequence ID" value="NZ_JBHVKT010000001.1"/>
</dbReference>
<dbReference type="SUPFAM" id="SSF53474">
    <property type="entry name" value="alpha/beta-Hydrolases"/>
    <property type="match status" value="1"/>
</dbReference>
<sequence>MHEAYLARLPEDLRANPLPHRESTWWRWRDADVHLERVGDPAAPVRVLLLHGAGGHAGALWPYAAYAARHGLHVVVPDLPGYGHTRVPRRAAVRYPDWVALVCDLLRAERENHAGRLVVVGASMGGLLAYDAATRTGLADRVLVTCLFDPRDPVARKHISRFAWLGSAARAALRVLAGPLGYLRVPLRWVTNMGAISNDPALTSLVLRDRLGGGNRVPLGFLRSFLDSAPGVEPEHATGPAFVLAHPGEDRWTPTEVSLRFFDRLAAPKELVLLEGAGHYPVEAPGAHRLAELIVAFGRE</sequence>